<keyword evidence="4" id="KW-1185">Reference proteome</keyword>
<dbReference type="GO" id="GO:0000149">
    <property type="term" value="F:SNARE binding"/>
    <property type="evidence" value="ECO:0007669"/>
    <property type="project" value="TreeGrafter"/>
</dbReference>
<dbReference type="OrthoDB" id="8806573at2759"/>
<dbReference type="EMBL" id="RJVU01057857">
    <property type="protein sequence ID" value="ROK15758.1"/>
    <property type="molecule type" value="Genomic_DNA"/>
</dbReference>
<dbReference type="InterPro" id="IPR010326">
    <property type="entry name" value="EXOC3/Sec6"/>
</dbReference>
<name>A0A3N0XY56_ANAGA</name>
<evidence type="ECO:0000313" key="4">
    <source>
        <dbReference type="Proteomes" id="UP000281406"/>
    </source>
</evidence>
<dbReference type="Proteomes" id="UP000281406">
    <property type="component" value="Unassembled WGS sequence"/>
</dbReference>
<dbReference type="GO" id="GO:0051601">
    <property type="term" value="P:exocyst localization"/>
    <property type="evidence" value="ECO:0007669"/>
    <property type="project" value="TreeGrafter"/>
</dbReference>
<dbReference type="Gene3D" id="1.10.357.70">
    <property type="entry name" value="Exocyst complex component Sec6, C-terminal domain"/>
    <property type="match status" value="1"/>
</dbReference>
<dbReference type="InterPro" id="IPR042532">
    <property type="entry name" value="EXOC3/Sec6_C"/>
</dbReference>
<dbReference type="AlphaFoldDB" id="A0A3N0XY56"/>
<proteinExistence type="inferred from homology"/>
<sequence>MASASGVQMSGKKELDILRKILNEQSNPEELDKAAEVLKIWSKLNGVTTDKKEGSFPKKWLCKYLQEIDQFVENHFPMLPGSQSEKLQDFLKNTQSKICYEVLRLTPVLEDAGLLVHLTDSFSRHLFTKLDPLLNRDLSAKEMFCLIMWGKYVFFSSKLTVYDPLRLTGWFEKAKQKLLKQLQNDISRTLENILHYDEQHGHNEDSMDEETFIRVHMDVIQSLNHAILDAEKFGLTLMHAVQILCSEELRRFAQKYVDTENKRLKKLKFTEKNSVYLFRIINTCMQLRCCATQISPDKNKSDDVKSTISMLQKLEDNALSIVQKIMKSLAQDNLGSYFKKKKVDIDILMEAIHEHCLSLPETALEIKMIIVKIAYDCVSKVYLECLLKTKFRKLEKLWENAEEKINEDVQRFQKTFSKLNGSVAQQNQLLQRMSEVLLHSDVEALKITCGVLFRDFPNESEQYVPGLLRWKGVLSERQVKDVLDVTWDLYPNHRPVTCSFGFSSFSG</sequence>
<evidence type="ECO:0000256" key="1">
    <source>
        <dbReference type="ARBA" id="ARBA00009447"/>
    </source>
</evidence>
<dbReference type="Pfam" id="PF06046">
    <property type="entry name" value="Sec6"/>
    <property type="match status" value="1"/>
</dbReference>
<dbReference type="GO" id="GO:0000145">
    <property type="term" value="C:exocyst"/>
    <property type="evidence" value="ECO:0007669"/>
    <property type="project" value="InterPro"/>
</dbReference>
<comment type="similarity">
    <text evidence="1">Belongs to the SEC6 family.</text>
</comment>
<accession>A0A3N0XY56</accession>
<evidence type="ECO:0000313" key="3">
    <source>
        <dbReference type="EMBL" id="ROK15758.1"/>
    </source>
</evidence>
<dbReference type="PANTHER" id="PTHR21292:SF12">
    <property type="entry name" value="EXOCYST COMPLEX COMPONENT 3-LIKE PROTEIN"/>
    <property type="match status" value="1"/>
</dbReference>
<dbReference type="GO" id="GO:0006887">
    <property type="term" value="P:exocytosis"/>
    <property type="evidence" value="ECO:0007669"/>
    <property type="project" value="InterPro"/>
</dbReference>
<evidence type="ECO:0000256" key="2">
    <source>
        <dbReference type="SAM" id="Coils"/>
    </source>
</evidence>
<organism evidence="3 4">
    <name type="scientific">Anabarilius grahami</name>
    <name type="common">Kanglang fish</name>
    <name type="synonym">Barilius grahami</name>
    <dbReference type="NCBI Taxonomy" id="495550"/>
    <lineage>
        <taxon>Eukaryota</taxon>
        <taxon>Metazoa</taxon>
        <taxon>Chordata</taxon>
        <taxon>Craniata</taxon>
        <taxon>Vertebrata</taxon>
        <taxon>Euteleostomi</taxon>
        <taxon>Actinopterygii</taxon>
        <taxon>Neopterygii</taxon>
        <taxon>Teleostei</taxon>
        <taxon>Ostariophysi</taxon>
        <taxon>Cypriniformes</taxon>
        <taxon>Xenocyprididae</taxon>
        <taxon>Xenocypridinae</taxon>
        <taxon>Xenocypridinae incertae sedis</taxon>
        <taxon>Anabarilius</taxon>
    </lineage>
</organism>
<protein>
    <recommendedName>
        <fullName evidence="5">Exocyst complex component 3</fullName>
    </recommendedName>
</protein>
<comment type="caution">
    <text evidence="3">The sequence shown here is derived from an EMBL/GenBank/DDBJ whole genome shotgun (WGS) entry which is preliminary data.</text>
</comment>
<evidence type="ECO:0008006" key="5">
    <source>
        <dbReference type="Google" id="ProtNLM"/>
    </source>
</evidence>
<feature type="coiled-coil region" evidence="2">
    <location>
        <begin position="172"/>
        <end position="199"/>
    </location>
</feature>
<dbReference type="PANTHER" id="PTHR21292">
    <property type="entry name" value="EXOCYST COMPLEX COMPONENT SEC6-RELATED"/>
    <property type="match status" value="1"/>
</dbReference>
<gene>
    <name evidence="3" type="ORF">DPX16_10062</name>
</gene>
<keyword evidence="2" id="KW-0175">Coiled coil</keyword>
<reference evidence="3 4" key="1">
    <citation type="submission" date="2018-10" db="EMBL/GenBank/DDBJ databases">
        <title>Genome assembly for a Yunnan-Guizhou Plateau 3E fish, Anabarilius grahami (Regan), and its evolutionary and genetic applications.</title>
        <authorList>
            <person name="Jiang W."/>
        </authorList>
    </citation>
    <scope>NUCLEOTIDE SEQUENCE [LARGE SCALE GENOMIC DNA]</scope>
    <source>
        <strain evidence="3">AG-KIZ</strain>
        <tissue evidence="3">Muscle</tissue>
    </source>
</reference>